<dbReference type="NCBIfam" id="TIGR00099">
    <property type="entry name" value="Cof-subfamily"/>
    <property type="match status" value="1"/>
</dbReference>
<dbReference type="PANTHER" id="PTHR10000">
    <property type="entry name" value="PHOSPHOSERINE PHOSPHATASE"/>
    <property type="match status" value="1"/>
</dbReference>
<dbReference type="Gene3D" id="3.40.50.1000">
    <property type="entry name" value="HAD superfamily/HAD-like"/>
    <property type="match status" value="1"/>
</dbReference>
<name>A0ABR5MMZ0_9BACI</name>
<dbReference type="SFLD" id="SFLDS00003">
    <property type="entry name" value="Haloacid_Dehalogenase"/>
    <property type="match status" value="1"/>
</dbReference>
<dbReference type="Gene3D" id="3.30.1240.10">
    <property type="match status" value="1"/>
</dbReference>
<gene>
    <name evidence="1" type="ORF">AFL42_01460</name>
</gene>
<dbReference type="Pfam" id="PF08282">
    <property type="entry name" value="Hydrolase_3"/>
    <property type="match status" value="1"/>
</dbReference>
<accession>A0ABR5MMZ0</accession>
<dbReference type="NCBIfam" id="TIGR01484">
    <property type="entry name" value="HAD-SF-IIB"/>
    <property type="match status" value="1"/>
</dbReference>
<dbReference type="SFLD" id="SFLDG01144">
    <property type="entry name" value="C2.B.4:_PGP_Like"/>
    <property type="match status" value="1"/>
</dbReference>
<protein>
    <submittedName>
        <fullName evidence="1">Hydrolase</fullName>
    </submittedName>
</protein>
<dbReference type="GO" id="GO:0016787">
    <property type="term" value="F:hydrolase activity"/>
    <property type="evidence" value="ECO:0007669"/>
    <property type="project" value="UniProtKB-KW"/>
</dbReference>
<dbReference type="InterPro" id="IPR000150">
    <property type="entry name" value="Cof"/>
</dbReference>
<evidence type="ECO:0000313" key="1">
    <source>
        <dbReference type="EMBL" id="KPH78405.1"/>
    </source>
</evidence>
<dbReference type="RefSeq" id="WP_060667585.1">
    <property type="nucleotide sequence ID" value="NZ_JBHTKV010000001.1"/>
</dbReference>
<dbReference type="SUPFAM" id="SSF56784">
    <property type="entry name" value="HAD-like"/>
    <property type="match status" value="1"/>
</dbReference>
<dbReference type="SFLD" id="SFLDG01140">
    <property type="entry name" value="C2.B:_Phosphomannomutase_and_P"/>
    <property type="match status" value="1"/>
</dbReference>
<sequence>MSFKALFLDIDGTILRPDHSYSEKTKDAIQQLKNKGIEVFLATGRPIHEIKELATSLNIDSFIGYNGALAIYNNETVVDETMSEELVKKMVAISKEKQHEFVMYTNKKSYFANVDSPSSRNFSETFQMKYTENYTSDVADQILGITIMNVKENEKTLYQIDPSIVLAEVKVNNLKDTYDVLRTNVNKGEAIKKTLERLNITADETIAFGDGMNDKEMLQFVGEGFAMGNANPNLFQFAKHKTTSVTEDGIFNGLKKLGLVH</sequence>
<proteinExistence type="predicted"/>
<dbReference type="EMBL" id="LGTK01000003">
    <property type="protein sequence ID" value="KPH78405.1"/>
    <property type="molecule type" value="Genomic_DNA"/>
</dbReference>
<organism evidence="1 2">
    <name type="scientific">Oceanobacillus caeni</name>
    <dbReference type="NCBI Taxonomy" id="405946"/>
    <lineage>
        <taxon>Bacteria</taxon>
        <taxon>Bacillati</taxon>
        <taxon>Bacillota</taxon>
        <taxon>Bacilli</taxon>
        <taxon>Bacillales</taxon>
        <taxon>Bacillaceae</taxon>
        <taxon>Oceanobacillus</taxon>
    </lineage>
</organism>
<reference evidence="1 2" key="1">
    <citation type="submission" date="2015-07" db="EMBL/GenBank/DDBJ databases">
        <title>High-quality draft genome sequence of Oceanobacillus caeni HM6, a bacillus isolated from a human feces.</title>
        <authorList>
            <person name="Kumar J."/>
            <person name="Verma M.K."/>
            <person name="Pandey R."/>
            <person name="Bhambi M."/>
            <person name="Chauhan N."/>
        </authorList>
    </citation>
    <scope>NUCLEOTIDE SEQUENCE [LARGE SCALE GENOMIC DNA]</scope>
    <source>
        <strain evidence="1 2">HM6</strain>
    </source>
</reference>
<keyword evidence="2" id="KW-1185">Reference proteome</keyword>
<dbReference type="PROSITE" id="PS01229">
    <property type="entry name" value="COF_2"/>
    <property type="match status" value="1"/>
</dbReference>
<dbReference type="Proteomes" id="UP000037854">
    <property type="component" value="Unassembled WGS sequence"/>
</dbReference>
<dbReference type="PANTHER" id="PTHR10000:SF25">
    <property type="entry name" value="PHOSPHATASE YKRA-RELATED"/>
    <property type="match status" value="1"/>
</dbReference>
<comment type="caution">
    <text evidence="1">The sequence shown here is derived from an EMBL/GenBank/DDBJ whole genome shotgun (WGS) entry which is preliminary data.</text>
</comment>
<dbReference type="InterPro" id="IPR006379">
    <property type="entry name" value="HAD-SF_hydro_IIB"/>
</dbReference>
<dbReference type="InterPro" id="IPR023214">
    <property type="entry name" value="HAD_sf"/>
</dbReference>
<evidence type="ECO:0000313" key="2">
    <source>
        <dbReference type="Proteomes" id="UP000037854"/>
    </source>
</evidence>
<dbReference type="InterPro" id="IPR036412">
    <property type="entry name" value="HAD-like_sf"/>
</dbReference>
<keyword evidence="1" id="KW-0378">Hydrolase</keyword>